<proteinExistence type="predicted"/>
<dbReference type="InterPro" id="IPR000523">
    <property type="entry name" value="Mg_chelatse_chII-like_cat_dom"/>
</dbReference>
<dbReference type="AlphaFoldDB" id="A0A6P2NU17"/>
<organism evidence="2 3">
    <name type="scientific">Burkholderia lata (strain ATCC 17760 / DSM 23089 / LMG 22485 / NCIMB 9086 / R18194 / 383)</name>
    <dbReference type="NCBI Taxonomy" id="482957"/>
    <lineage>
        <taxon>Bacteria</taxon>
        <taxon>Pseudomonadati</taxon>
        <taxon>Pseudomonadota</taxon>
        <taxon>Betaproteobacteria</taxon>
        <taxon>Burkholderiales</taxon>
        <taxon>Burkholderiaceae</taxon>
        <taxon>Burkholderia</taxon>
        <taxon>Burkholderia cepacia complex</taxon>
    </lineage>
</organism>
<sequence>MALTREISLTGQSTYFETAQSQHVARELKLAIKEGHLIVLAGVVGTGKTTILQKIQDTIEEYKEKEVLLAKSPSVDGGQISLDTSILALFCDLTTVKDEPMPTQTERRERALRALIHSSKSPWRCLLTMPTSCIPKRSTA</sequence>
<gene>
    <name evidence="2" type="ORF">BLA6863_04710</name>
</gene>
<dbReference type="EMBL" id="CABVPY010000033">
    <property type="protein sequence ID" value="VWB98105.1"/>
    <property type="molecule type" value="Genomic_DNA"/>
</dbReference>
<dbReference type="InterPro" id="IPR027417">
    <property type="entry name" value="P-loop_NTPase"/>
</dbReference>
<dbReference type="GO" id="GO:0005524">
    <property type="term" value="F:ATP binding"/>
    <property type="evidence" value="ECO:0007669"/>
    <property type="project" value="InterPro"/>
</dbReference>
<reference evidence="2 3" key="1">
    <citation type="submission" date="2019-09" db="EMBL/GenBank/DDBJ databases">
        <authorList>
            <person name="Depoorter E."/>
        </authorList>
    </citation>
    <scope>NUCLEOTIDE SEQUENCE [LARGE SCALE GENOMIC DNA]</scope>
    <source>
        <strain evidence="2">LMG 6863</strain>
    </source>
</reference>
<dbReference type="Proteomes" id="UP000494170">
    <property type="component" value="Unassembled WGS sequence"/>
</dbReference>
<feature type="domain" description="Magnesium chelatase ChlI-like catalytic" evidence="1">
    <location>
        <begin position="21"/>
        <end position="70"/>
    </location>
</feature>
<accession>A0A6P2NU17</accession>
<dbReference type="Gene3D" id="3.40.50.300">
    <property type="entry name" value="P-loop containing nucleotide triphosphate hydrolases"/>
    <property type="match status" value="1"/>
</dbReference>
<protein>
    <recommendedName>
        <fullName evidence="1">Magnesium chelatase ChlI-like catalytic domain-containing protein</fullName>
    </recommendedName>
</protein>
<dbReference type="Pfam" id="PF01078">
    <property type="entry name" value="Mg_chelatase"/>
    <property type="match status" value="1"/>
</dbReference>
<name>A0A6P2NU17_BURL3</name>
<dbReference type="SUPFAM" id="SSF52540">
    <property type="entry name" value="P-loop containing nucleoside triphosphate hydrolases"/>
    <property type="match status" value="1"/>
</dbReference>
<evidence type="ECO:0000313" key="3">
    <source>
        <dbReference type="Proteomes" id="UP000494170"/>
    </source>
</evidence>
<evidence type="ECO:0000313" key="2">
    <source>
        <dbReference type="EMBL" id="VWB98105.1"/>
    </source>
</evidence>
<evidence type="ECO:0000259" key="1">
    <source>
        <dbReference type="Pfam" id="PF01078"/>
    </source>
</evidence>
<dbReference type="RefSeq" id="WP_174943602.1">
    <property type="nucleotide sequence ID" value="NZ_CABVPY010000033.1"/>
</dbReference>